<dbReference type="PIRSF" id="PIRSF034934">
    <property type="entry name" value="AbiF_AbiD"/>
    <property type="match status" value="1"/>
</dbReference>
<reference evidence="1 2" key="1">
    <citation type="journal article" date="2015" name="Genome Announc.">
        <title>Expanding the biotechnology potential of lactobacilli through comparative genomics of 213 strains and associated genera.</title>
        <authorList>
            <person name="Sun Z."/>
            <person name="Harris H.M."/>
            <person name="McCann A."/>
            <person name="Guo C."/>
            <person name="Argimon S."/>
            <person name="Zhang W."/>
            <person name="Yang X."/>
            <person name="Jeffery I.B."/>
            <person name="Cooney J.C."/>
            <person name="Kagawa T.F."/>
            <person name="Liu W."/>
            <person name="Song Y."/>
            <person name="Salvetti E."/>
            <person name="Wrobel A."/>
            <person name="Rasinkangas P."/>
            <person name="Parkhill J."/>
            <person name="Rea M.C."/>
            <person name="O'Sullivan O."/>
            <person name="Ritari J."/>
            <person name="Douillard F.P."/>
            <person name="Paul Ross R."/>
            <person name="Yang R."/>
            <person name="Briner A.E."/>
            <person name="Felis G.E."/>
            <person name="de Vos W.M."/>
            <person name="Barrangou R."/>
            <person name="Klaenhammer T.R."/>
            <person name="Caufield P.W."/>
            <person name="Cui Y."/>
            <person name="Zhang H."/>
            <person name="O'Toole P.W."/>
        </authorList>
    </citation>
    <scope>NUCLEOTIDE SEQUENCE [LARGE SCALE GENOMIC DNA]</scope>
    <source>
        <strain evidence="1 2">DSM 15354</strain>
    </source>
</reference>
<accession>A0A0R1S3U7</accession>
<evidence type="ECO:0008006" key="3">
    <source>
        <dbReference type="Google" id="ProtNLM"/>
    </source>
</evidence>
<dbReference type="Pfam" id="PF07751">
    <property type="entry name" value="Abi_2"/>
    <property type="match status" value="1"/>
</dbReference>
<proteinExistence type="predicted"/>
<dbReference type="InterPro" id="IPR017034">
    <property type="entry name" value="Abi_system_AbiD/AbiF"/>
</dbReference>
<protein>
    <recommendedName>
        <fullName evidence="3">Abortive infection bacteriophage resistance protein</fullName>
    </recommendedName>
</protein>
<organism evidence="1 2">
    <name type="scientific">Lactobacillus psittaci DSM 15354</name>
    <dbReference type="NCBI Taxonomy" id="1122152"/>
    <lineage>
        <taxon>Bacteria</taxon>
        <taxon>Bacillati</taxon>
        <taxon>Bacillota</taxon>
        <taxon>Bacilli</taxon>
        <taxon>Lactobacillales</taxon>
        <taxon>Lactobacillaceae</taxon>
        <taxon>Lactobacillus</taxon>
    </lineage>
</organism>
<dbReference type="Proteomes" id="UP000051931">
    <property type="component" value="Unassembled WGS sequence"/>
</dbReference>
<comment type="caution">
    <text evidence="1">The sequence shown here is derived from an EMBL/GenBank/DDBJ whole genome shotgun (WGS) entry which is preliminary data.</text>
</comment>
<gene>
    <name evidence="1" type="ORF">FC23_GL000345</name>
</gene>
<dbReference type="RefSeq" id="WP_034538259.1">
    <property type="nucleotide sequence ID" value="NZ_AUEI01000014.1"/>
</dbReference>
<dbReference type="InterPro" id="IPR011664">
    <property type="entry name" value="Abi_system_AbiD/AbiF-like"/>
</dbReference>
<keyword evidence="2" id="KW-1185">Reference proteome</keyword>
<evidence type="ECO:0000313" key="2">
    <source>
        <dbReference type="Proteomes" id="UP000051931"/>
    </source>
</evidence>
<name>A0A0R1S3U7_9LACO</name>
<sequence>MSQYKHLSYEEQLELFKKRGISFDEKYYEKSLKDVSTIGYYQLKNYSYPFYDIENKKYNSVSFKDIIERYYHDKRFKSAVLHIIEDIEVTLNTRIAYLLGDKYGPFGYLNFKLWCQQEGKNKYLKHIKNIDMYVLIKEQNKFCQLILSKGLKSASKDVRQYNVNHSNTQPYLPIWLLMNELTLGESIYLFKLMNKTNKKIISETFNCTIDELVSWLECINLVRNICCHNGNLIDLTLKTTPKIPEDFKKYIYRYQDKNNARQFSNKIALVICILLRLMKEINEKYSFKELKNSLNKLLPDTDSLRTFGFDNLKSVNEFFESL</sequence>
<dbReference type="PATRIC" id="fig|1122152.4.peg.350"/>
<dbReference type="eggNOG" id="COG4823">
    <property type="taxonomic scope" value="Bacteria"/>
</dbReference>
<dbReference type="EMBL" id="AZFB01000011">
    <property type="protein sequence ID" value="KRL62260.1"/>
    <property type="molecule type" value="Genomic_DNA"/>
</dbReference>
<evidence type="ECO:0000313" key="1">
    <source>
        <dbReference type="EMBL" id="KRL62260.1"/>
    </source>
</evidence>
<dbReference type="AlphaFoldDB" id="A0A0R1S3U7"/>